<dbReference type="InterPro" id="IPR000073">
    <property type="entry name" value="AB_hydrolase_1"/>
</dbReference>
<protein>
    <submittedName>
        <fullName evidence="3">Lipase family alpha/beta hydrolase</fullName>
    </submittedName>
</protein>
<dbReference type="SUPFAM" id="SSF53474">
    <property type="entry name" value="alpha/beta-Hydrolases"/>
    <property type="match status" value="1"/>
</dbReference>
<evidence type="ECO:0000313" key="4">
    <source>
        <dbReference type="Proteomes" id="UP001620234"/>
    </source>
</evidence>
<dbReference type="Gene3D" id="3.40.50.1820">
    <property type="entry name" value="alpha/beta hydrolase"/>
    <property type="match status" value="1"/>
</dbReference>
<feature type="domain" description="AB hydrolase-1" evidence="2">
    <location>
        <begin position="69"/>
        <end position="182"/>
    </location>
</feature>
<name>A0ABW8L9S6_9GAMM</name>
<dbReference type="InterPro" id="IPR029058">
    <property type="entry name" value="AB_hydrolase_fold"/>
</dbReference>
<sequence length="362" mass="38865">MMLKAYFSTAFTPALFLPSLGAIGVGVVMMAVQTTSAQAAGQYYNCANPTGCKLVSNQYWTSSHTATQYPIVMAHGLGGFTKAFGLVDYFHGIPETLMSGGSQVYTTKTSSVHNSEFRGEQLLQQVKTISAISGSPKVNLLGHSQGGIDIRYVAAVEPKYVASVTAIASPEQGSKMGDWVIKQVVEGSAKDGYDEGEFNVGSQIAIGFFKFVGGFMDVSAGIGFKEIQEQDGWNAVLALSTDYATQFNAKFPAAMPTTYCGQPANTEVNGIKYYSFSGIGQLTNGLDPSDYMLALTGTTFDNDPNDGLVSACSSRLGYVIRDDYRMNHLDSANQVLGLTAWGQPDPKTLYRGHVNRLKRANL</sequence>
<reference evidence="3 4" key="1">
    <citation type="submission" date="2024-11" db="EMBL/GenBank/DDBJ databases">
        <title>The Natural Products Discovery Center: Release of the First 8490 Sequenced Strains for Exploring Actinobacteria Biosynthetic Diversity.</title>
        <authorList>
            <person name="Kalkreuter E."/>
            <person name="Kautsar S.A."/>
            <person name="Yang D."/>
            <person name="Bader C.D."/>
            <person name="Teijaro C.N."/>
            <person name="Fluegel L."/>
            <person name="Davis C.M."/>
            <person name="Simpson J.R."/>
            <person name="Lauterbach L."/>
            <person name="Steele A.D."/>
            <person name="Gui C."/>
            <person name="Meng S."/>
            <person name="Li G."/>
            <person name="Viehrig K."/>
            <person name="Ye F."/>
            <person name="Su P."/>
            <person name="Kiefer A.F."/>
            <person name="Nichols A."/>
            <person name="Cepeda A.J."/>
            <person name="Yan W."/>
            <person name="Fan B."/>
            <person name="Jiang Y."/>
            <person name="Adhikari A."/>
            <person name="Zheng C.-J."/>
            <person name="Schuster L."/>
            <person name="Cowan T.M."/>
            <person name="Smanski M.J."/>
            <person name="Chevrette M.G."/>
            <person name="De Carvalho L.P.S."/>
            <person name="Shen B."/>
        </authorList>
    </citation>
    <scope>NUCLEOTIDE SEQUENCE [LARGE SCALE GENOMIC DNA]</scope>
    <source>
        <strain evidence="3 4">NPDC077433</strain>
    </source>
</reference>
<keyword evidence="3" id="KW-0378">Hydrolase</keyword>
<keyword evidence="1" id="KW-0732">Signal</keyword>
<dbReference type="GO" id="GO:0016787">
    <property type="term" value="F:hydrolase activity"/>
    <property type="evidence" value="ECO:0007669"/>
    <property type="project" value="UniProtKB-KW"/>
</dbReference>
<proteinExistence type="predicted"/>
<evidence type="ECO:0000256" key="1">
    <source>
        <dbReference type="SAM" id="SignalP"/>
    </source>
</evidence>
<feature type="chain" id="PRO_5047503849" evidence="1">
    <location>
        <begin position="40"/>
        <end position="362"/>
    </location>
</feature>
<evidence type="ECO:0000259" key="2">
    <source>
        <dbReference type="Pfam" id="PF00561"/>
    </source>
</evidence>
<evidence type="ECO:0000313" key="3">
    <source>
        <dbReference type="EMBL" id="MFK4001662.1"/>
    </source>
</evidence>
<accession>A0ABW8L9S6</accession>
<keyword evidence="4" id="KW-1185">Reference proteome</keyword>
<dbReference type="EMBL" id="JBJDPD010000019">
    <property type="protein sequence ID" value="MFK4001662.1"/>
    <property type="molecule type" value="Genomic_DNA"/>
</dbReference>
<organism evidence="3 4">
    <name type="scientific">Psychrobacter namhaensis</name>
    <dbReference type="NCBI Taxonomy" id="292734"/>
    <lineage>
        <taxon>Bacteria</taxon>
        <taxon>Pseudomonadati</taxon>
        <taxon>Pseudomonadota</taxon>
        <taxon>Gammaproteobacteria</taxon>
        <taxon>Moraxellales</taxon>
        <taxon>Moraxellaceae</taxon>
        <taxon>Psychrobacter</taxon>
    </lineage>
</organism>
<comment type="caution">
    <text evidence="3">The sequence shown here is derived from an EMBL/GenBank/DDBJ whole genome shotgun (WGS) entry which is preliminary data.</text>
</comment>
<feature type="signal peptide" evidence="1">
    <location>
        <begin position="1"/>
        <end position="39"/>
    </location>
</feature>
<dbReference type="Pfam" id="PF00561">
    <property type="entry name" value="Abhydrolase_1"/>
    <property type="match status" value="1"/>
</dbReference>
<dbReference type="RefSeq" id="WP_230709136.1">
    <property type="nucleotide sequence ID" value="NZ_JBJDPD010000019.1"/>
</dbReference>
<dbReference type="Proteomes" id="UP001620234">
    <property type="component" value="Unassembled WGS sequence"/>
</dbReference>
<gene>
    <name evidence="3" type="ORF">ACI2I3_09975</name>
</gene>